<dbReference type="HOGENOM" id="CLU_2754384_0_0_0"/>
<dbReference type="AlphaFoldDB" id="D2QXN2"/>
<name>D2QXN2_PIRSD</name>
<dbReference type="PROSITE" id="PS51257">
    <property type="entry name" value="PROKAR_LIPOPROTEIN"/>
    <property type="match status" value="1"/>
</dbReference>
<evidence type="ECO:0000313" key="1">
    <source>
        <dbReference type="EMBL" id="ADB16217.1"/>
    </source>
</evidence>
<gene>
    <name evidence="1" type="ordered locus">Psta_1542</name>
</gene>
<sequence length="70" mass="7300" precursor="true">MKRLFLLASMAIIALGVSGCGCNRPFMSLFSRGDNCAPACEPGFGPRATTMYAPSAPQVLPGPIEVTPVN</sequence>
<keyword evidence="2" id="KW-1185">Reference proteome</keyword>
<dbReference type="OrthoDB" id="9983018at2"/>
<evidence type="ECO:0000313" key="2">
    <source>
        <dbReference type="Proteomes" id="UP000001887"/>
    </source>
</evidence>
<organism evidence="1 2">
    <name type="scientific">Pirellula staleyi (strain ATCC 27377 / DSM 6068 / ICPB 4128)</name>
    <name type="common">Pirella staleyi</name>
    <dbReference type="NCBI Taxonomy" id="530564"/>
    <lineage>
        <taxon>Bacteria</taxon>
        <taxon>Pseudomonadati</taxon>
        <taxon>Planctomycetota</taxon>
        <taxon>Planctomycetia</taxon>
        <taxon>Pirellulales</taxon>
        <taxon>Pirellulaceae</taxon>
        <taxon>Pirellula</taxon>
    </lineage>
</organism>
<dbReference type="EMBL" id="CP001848">
    <property type="protein sequence ID" value="ADB16217.1"/>
    <property type="molecule type" value="Genomic_DNA"/>
</dbReference>
<proteinExistence type="predicted"/>
<dbReference type="KEGG" id="psl:Psta_1542"/>
<dbReference type="Proteomes" id="UP000001887">
    <property type="component" value="Chromosome"/>
</dbReference>
<reference evidence="1 2" key="1">
    <citation type="journal article" date="2009" name="Stand. Genomic Sci.">
        <title>Complete genome sequence of Pirellula staleyi type strain (ATCC 27377).</title>
        <authorList>
            <person name="Clum A."/>
            <person name="Tindall B.J."/>
            <person name="Sikorski J."/>
            <person name="Ivanova N."/>
            <person name="Mavrommatis K."/>
            <person name="Lucas S."/>
            <person name="Glavina del Rio T."/>
            <person name="Nolan M."/>
            <person name="Chen F."/>
            <person name="Tice H."/>
            <person name="Pitluck S."/>
            <person name="Cheng J.F."/>
            <person name="Chertkov O."/>
            <person name="Brettin T."/>
            <person name="Han C."/>
            <person name="Detter J.C."/>
            <person name="Kuske C."/>
            <person name="Bruce D."/>
            <person name="Goodwin L."/>
            <person name="Ovchinikova G."/>
            <person name="Pati A."/>
            <person name="Mikhailova N."/>
            <person name="Chen A."/>
            <person name="Palaniappan K."/>
            <person name="Land M."/>
            <person name="Hauser L."/>
            <person name="Chang Y.J."/>
            <person name="Jeffries C.D."/>
            <person name="Chain P."/>
            <person name="Rohde M."/>
            <person name="Goker M."/>
            <person name="Bristow J."/>
            <person name="Eisen J.A."/>
            <person name="Markowitz V."/>
            <person name="Hugenholtz P."/>
            <person name="Kyrpides N.C."/>
            <person name="Klenk H.P."/>
            <person name="Lapidus A."/>
        </authorList>
    </citation>
    <scope>NUCLEOTIDE SEQUENCE [LARGE SCALE GENOMIC DNA]</scope>
    <source>
        <strain evidence="2">ATCC 27377 / DSM 6068 / ICPB 4128</strain>
    </source>
</reference>
<evidence type="ECO:0008006" key="3">
    <source>
        <dbReference type="Google" id="ProtNLM"/>
    </source>
</evidence>
<protein>
    <recommendedName>
        <fullName evidence="3">Lipoprotein</fullName>
    </recommendedName>
</protein>
<accession>D2QXN2</accession>